<accession>A0A2V3Q194</accession>
<evidence type="ECO:0000256" key="2">
    <source>
        <dbReference type="SAM" id="Phobius"/>
    </source>
</evidence>
<keyword evidence="2" id="KW-0472">Membrane</keyword>
<dbReference type="OrthoDB" id="9817054at2"/>
<feature type="compositionally biased region" description="Polar residues" evidence="1">
    <location>
        <begin position="424"/>
        <end position="437"/>
    </location>
</feature>
<gene>
    <name evidence="4" type="ORF">CLV62_101374</name>
</gene>
<sequence>MLSLKYKGVYFILVFLFINIYFCALYEKYSNIRTEHLLSLTLTNDLLIMRRLRICFIFILLLLLCLDGYAAPKKRRAAPAKPVFEWVRDNSKLFTIQQAADLNKAIENLKDSVKILPSIYVVTQNDYSVKSPFFRAFRSSVTDDKWYISESKDYSDDFVILIRPRNKVFAAPQLNILCNRNSTVIAPFITSQKIDRLQSEYNKYLSDAPNSAQSAIIEKLLYSLRSRFFDGSVRDYRNVLSPQDEAEINLLIQSFQDSTTIKVAMITTLNSEGEDSVFGRALLQQKDSDKDKQMAVEFKNLDADLIFVFYPKGVWIFSNIDKEKLSDKALENLINKYALPLNKAGQYKRAMQESLPALSAHFNGDAPLDGMSMWEKIGAMLLGVGIPAAFGWFIFKDSLKKKNKTANHKPVANKPVSEKKPTPTARQNKPAVTQTAVSKPEKKEEKKEENKVHAKPSASPIADVVMKVLPRLVLTKPIESAVDRGWTLDNTGSLPVTMTRIDEVFKPISPRNEHEKMMLEMIDYMRSLREYTNEEIAHSLGSEGVSLYLDELYGIVDPAAVRIVFNRGLDLLIKNYSERDPRVSKYIK</sequence>
<dbReference type="Proteomes" id="UP000247973">
    <property type="component" value="Unassembled WGS sequence"/>
</dbReference>
<feature type="transmembrane region" description="Helical" evidence="2">
    <location>
        <begin position="9"/>
        <end position="27"/>
    </location>
</feature>
<protein>
    <submittedName>
        <fullName evidence="4">TLP18.3/Psb32/MOLO-1 phosphatase superfamily protein</fullName>
    </submittedName>
</protein>
<evidence type="ECO:0000256" key="1">
    <source>
        <dbReference type="SAM" id="MobiDB-lite"/>
    </source>
</evidence>
<comment type="caution">
    <text evidence="4">The sequence shown here is derived from an EMBL/GenBank/DDBJ whole genome shotgun (WGS) entry which is preliminary data.</text>
</comment>
<dbReference type="EMBL" id="QICL01000001">
    <property type="protein sequence ID" value="PXV69105.1"/>
    <property type="molecule type" value="Genomic_DNA"/>
</dbReference>
<dbReference type="InterPro" id="IPR007621">
    <property type="entry name" value="TPM_dom"/>
</dbReference>
<name>A0A2V3Q194_9BACT</name>
<evidence type="ECO:0000313" key="5">
    <source>
        <dbReference type="Proteomes" id="UP000247973"/>
    </source>
</evidence>
<feature type="compositionally biased region" description="Basic and acidic residues" evidence="1">
    <location>
        <begin position="439"/>
        <end position="452"/>
    </location>
</feature>
<dbReference type="Pfam" id="PF04536">
    <property type="entry name" value="TPM_phosphatase"/>
    <property type="match status" value="1"/>
</dbReference>
<dbReference type="AlphaFoldDB" id="A0A2V3Q194"/>
<evidence type="ECO:0000313" key="4">
    <source>
        <dbReference type="EMBL" id="PXV69105.1"/>
    </source>
</evidence>
<feature type="domain" description="TPM" evidence="3">
    <location>
        <begin position="233"/>
        <end position="358"/>
    </location>
</feature>
<feature type="transmembrane region" description="Helical" evidence="2">
    <location>
        <begin position="377"/>
        <end position="395"/>
    </location>
</feature>
<keyword evidence="2" id="KW-0812">Transmembrane</keyword>
<organism evidence="4 5">
    <name type="scientific">Dysgonomonas alginatilytica</name>
    <dbReference type="NCBI Taxonomy" id="1605892"/>
    <lineage>
        <taxon>Bacteria</taxon>
        <taxon>Pseudomonadati</taxon>
        <taxon>Bacteroidota</taxon>
        <taxon>Bacteroidia</taxon>
        <taxon>Bacteroidales</taxon>
        <taxon>Dysgonomonadaceae</taxon>
        <taxon>Dysgonomonas</taxon>
    </lineage>
</organism>
<feature type="region of interest" description="Disordered" evidence="1">
    <location>
        <begin position="404"/>
        <end position="456"/>
    </location>
</feature>
<keyword evidence="2" id="KW-1133">Transmembrane helix</keyword>
<keyword evidence="5" id="KW-1185">Reference proteome</keyword>
<dbReference type="Gene3D" id="3.10.310.50">
    <property type="match status" value="1"/>
</dbReference>
<reference evidence="4 5" key="1">
    <citation type="submission" date="2018-03" db="EMBL/GenBank/DDBJ databases">
        <title>Genomic Encyclopedia of Archaeal and Bacterial Type Strains, Phase II (KMG-II): from individual species to whole genera.</title>
        <authorList>
            <person name="Goeker M."/>
        </authorList>
    </citation>
    <scope>NUCLEOTIDE SEQUENCE [LARGE SCALE GENOMIC DNA]</scope>
    <source>
        <strain evidence="4 5">DSM 100214</strain>
    </source>
</reference>
<proteinExistence type="predicted"/>
<feature type="transmembrane region" description="Helical" evidence="2">
    <location>
        <begin position="47"/>
        <end position="66"/>
    </location>
</feature>
<evidence type="ECO:0000259" key="3">
    <source>
        <dbReference type="Pfam" id="PF04536"/>
    </source>
</evidence>